<feature type="domain" description="HMG box" evidence="4">
    <location>
        <begin position="25"/>
        <end position="93"/>
    </location>
</feature>
<feature type="compositionally biased region" description="Basic and acidic residues" evidence="3">
    <location>
        <begin position="318"/>
        <end position="351"/>
    </location>
</feature>
<accession>A0AAD4NJV8</accession>
<evidence type="ECO:0000259" key="4">
    <source>
        <dbReference type="PROSITE" id="PS50118"/>
    </source>
</evidence>
<protein>
    <submittedName>
        <fullName evidence="5">HMG (High mobility group) box domain-containing protein</fullName>
    </submittedName>
</protein>
<reference evidence="5" key="1">
    <citation type="submission" date="2022-01" db="EMBL/GenBank/DDBJ databases">
        <title>Genome Sequence Resource for Two Populations of Ditylenchus destructor, the Migratory Endoparasitic Phytonematode.</title>
        <authorList>
            <person name="Zhang H."/>
            <person name="Lin R."/>
            <person name="Xie B."/>
        </authorList>
    </citation>
    <scope>NUCLEOTIDE SEQUENCE</scope>
    <source>
        <strain evidence="5">BazhouSP</strain>
    </source>
</reference>
<dbReference type="PROSITE" id="PS50118">
    <property type="entry name" value="HMG_BOX_2"/>
    <property type="match status" value="1"/>
</dbReference>
<dbReference type="SUPFAM" id="SSF47095">
    <property type="entry name" value="HMG-box"/>
    <property type="match status" value="1"/>
</dbReference>
<evidence type="ECO:0000313" key="6">
    <source>
        <dbReference type="Proteomes" id="UP001201812"/>
    </source>
</evidence>
<dbReference type="EMBL" id="JAKKPZ010000001">
    <property type="protein sequence ID" value="KAI1728248.1"/>
    <property type="molecule type" value="Genomic_DNA"/>
</dbReference>
<feature type="compositionally biased region" description="Polar residues" evidence="3">
    <location>
        <begin position="1"/>
        <end position="15"/>
    </location>
</feature>
<sequence>MYRQNQQTSSRSGGQDVNIRPPKPPERPLVPYMRFSRKMWPKVRNENPDSPLWDIGKMIGQLWRDAPDNEKAVYQQDYEAEKVEYEKAMKAYQNSPAYQQYLAARNRSKIAQANEKSVGGRKGTQDASNVTGVIIQPVDDEDPYELTGKRLSAIRFDRNNRLMSELFAPNYLPDTRSLVPQQRIDQLRKQGQSLTLHQQKLNDELKRLEDNFNQRKHAVESTSEVFNANMKKVCEEKPQALTEANYNNLVAEWETTILKNYEEFKKQQQAIRARQEAERLETPVLYSLTCGNASPGDTGPGFQRPPVAEQNNEMPQMNKHEQMQADTKNSETCEKMDTDENQHNEEMKADNTENIGA</sequence>
<evidence type="ECO:0000313" key="5">
    <source>
        <dbReference type="EMBL" id="KAI1728248.1"/>
    </source>
</evidence>
<dbReference type="GO" id="GO:0016514">
    <property type="term" value="C:SWI/SNF complex"/>
    <property type="evidence" value="ECO:0007669"/>
    <property type="project" value="TreeGrafter"/>
</dbReference>
<dbReference type="PANTHER" id="PTHR46232:SF1">
    <property type="entry name" value="SWI_SNF-RELATED MATRIX-ASSOCIATED ACTIN-DEPENDENT REGULATOR OF CHROMATIN SUBFAMILY E MEMBER 1"/>
    <property type="match status" value="1"/>
</dbReference>
<feature type="region of interest" description="Disordered" evidence="3">
    <location>
        <begin position="291"/>
        <end position="357"/>
    </location>
</feature>
<evidence type="ECO:0000256" key="3">
    <source>
        <dbReference type="SAM" id="MobiDB-lite"/>
    </source>
</evidence>
<dbReference type="Proteomes" id="UP001201812">
    <property type="component" value="Unassembled WGS sequence"/>
</dbReference>
<keyword evidence="6" id="KW-1185">Reference proteome</keyword>
<dbReference type="Gene3D" id="1.10.30.10">
    <property type="entry name" value="High mobility group box domain"/>
    <property type="match status" value="1"/>
</dbReference>
<name>A0AAD4NJV8_9BILA</name>
<dbReference type="Pfam" id="PF00505">
    <property type="entry name" value="HMG_box"/>
    <property type="match status" value="1"/>
</dbReference>
<dbReference type="PANTHER" id="PTHR46232">
    <property type="entry name" value="SMARCE1 REGULATOR OF CHROMATIN"/>
    <property type="match status" value="1"/>
</dbReference>
<dbReference type="InterPro" id="IPR009071">
    <property type="entry name" value="HMG_box_dom"/>
</dbReference>
<keyword evidence="2" id="KW-0175">Coiled coil</keyword>
<organism evidence="5 6">
    <name type="scientific">Ditylenchus destructor</name>
    <dbReference type="NCBI Taxonomy" id="166010"/>
    <lineage>
        <taxon>Eukaryota</taxon>
        <taxon>Metazoa</taxon>
        <taxon>Ecdysozoa</taxon>
        <taxon>Nematoda</taxon>
        <taxon>Chromadorea</taxon>
        <taxon>Rhabditida</taxon>
        <taxon>Tylenchina</taxon>
        <taxon>Tylenchomorpha</taxon>
        <taxon>Sphaerularioidea</taxon>
        <taxon>Anguinidae</taxon>
        <taxon>Anguininae</taxon>
        <taxon>Ditylenchus</taxon>
    </lineage>
</organism>
<comment type="caution">
    <text evidence="5">The sequence shown here is derived from an EMBL/GenBank/DDBJ whole genome shotgun (WGS) entry which is preliminary data.</text>
</comment>
<dbReference type="GO" id="GO:0016922">
    <property type="term" value="F:nuclear receptor binding"/>
    <property type="evidence" value="ECO:0007669"/>
    <property type="project" value="TreeGrafter"/>
</dbReference>
<dbReference type="AlphaFoldDB" id="A0AAD4NJV8"/>
<gene>
    <name evidence="5" type="ORF">DdX_00413</name>
</gene>
<keyword evidence="1" id="KW-0238">DNA-binding</keyword>
<dbReference type="GO" id="GO:0045892">
    <property type="term" value="P:negative regulation of DNA-templated transcription"/>
    <property type="evidence" value="ECO:0007669"/>
    <property type="project" value="TreeGrafter"/>
</dbReference>
<evidence type="ECO:0000256" key="2">
    <source>
        <dbReference type="SAM" id="Coils"/>
    </source>
</evidence>
<feature type="DNA-binding region" description="HMG box" evidence="1">
    <location>
        <begin position="25"/>
        <end position="93"/>
    </location>
</feature>
<proteinExistence type="predicted"/>
<dbReference type="SMART" id="SM00398">
    <property type="entry name" value="HMG"/>
    <property type="match status" value="1"/>
</dbReference>
<feature type="region of interest" description="Disordered" evidence="3">
    <location>
        <begin position="1"/>
        <end position="30"/>
    </location>
</feature>
<evidence type="ECO:0000256" key="1">
    <source>
        <dbReference type="PROSITE-ProRule" id="PRU00267"/>
    </source>
</evidence>
<feature type="coiled-coil region" evidence="2">
    <location>
        <begin position="191"/>
        <end position="218"/>
    </location>
</feature>
<dbReference type="GO" id="GO:0031492">
    <property type="term" value="F:nucleosomal DNA binding"/>
    <property type="evidence" value="ECO:0007669"/>
    <property type="project" value="TreeGrafter"/>
</dbReference>
<dbReference type="CDD" id="cd21983">
    <property type="entry name" value="HMG-box_SMARCE1"/>
    <property type="match status" value="1"/>
</dbReference>
<keyword evidence="1" id="KW-0539">Nucleus</keyword>
<dbReference type="InterPro" id="IPR036910">
    <property type="entry name" value="HMG_box_dom_sf"/>
</dbReference>